<evidence type="ECO:0000256" key="5">
    <source>
        <dbReference type="ARBA" id="ARBA00022679"/>
    </source>
</evidence>
<dbReference type="GO" id="GO:0005737">
    <property type="term" value="C:cytoplasm"/>
    <property type="evidence" value="ECO:0007669"/>
    <property type="project" value="TreeGrafter"/>
</dbReference>
<evidence type="ECO:0000256" key="1">
    <source>
        <dbReference type="ARBA" id="ARBA00001946"/>
    </source>
</evidence>
<dbReference type="InterPro" id="IPR029063">
    <property type="entry name" value="SAM-dependent_MTases_sf"/>
</dbReference>
<dbReference type="FunFam" id="3.40.50.150:FF:000944">
    <property type="match status" value="1"/>
</dbReference>
<evidence type="ECO:0000256" key="8">
    <source>
        <dbReference type="ARBA" id="ARBA00022842"/>
    </source>
</evidence>
<dbReference type="SUPFAM" id="SSF53335">
    <property type="entry name" value="S-adenosyl-L-methionine-dependent methyltransferases"/>
    <property type="match status" value="1"/>
</dbReference>
<name>A0A131XWR4_IXORI</name>
<evidence type="ECO:0000313" key="13">
    <source>
        <dbReference type="EMBL" id="JAP70021.1"/>
    </source>
</evidence>
<dbReference type="PANTHER" id="PTHR21404:SF3">
    <property type="entry name" value="SMALL RNA 2'-O-METHYLTRANSFERASE"/>
    <property type="match status" value="1"/>
</dbReference>
<protein>
    <recommendedName>
        <fullName evidence="3">Small RNA 2'-O-methyltransferase</fullName>
        <ecNumber evidence="11">2.1.1.386</ecNumber>
    </recommendedName>
</protein>
<keyword evidence="4" id="KW-0489">Methyltransferase</keyword>
<evidence type="ECO:0000256" key="4">
    <source>
        <dbReference type="ARBA" id="ARBA00022603"/>
    </source>
</evidence>
<evidence type="ECO:0000256" key="9">
    <source>
        <dbReference type="ARBA" id="ARBA00022884"/>
    </source>
</evidence>
<evidence type="ECO:0000256" key="6">
    <source>
        <dbReference type="ARBA" id="ARBA00022691"/>
    </source>
</evidence>
<dbReference type="Gene3D" id="3.40.50.150">
    <property type="entry name" value="Vaccinia Virus protein VP39"/>
    <property type="match status" value="1"/>
</dbReference>
<keyword evidence="9" id="KW-0694">RNA-binding</keyword>
<dbReference type="GO" id="GO:0046872">
    <property type="term" value="F:metal ion binding"/>
    <property type="evidence" value="ECO:0007669"/>
    <property type="project" value="UniProtKB-KW"/>
</dbReference>
<dbReference type="GO" id="GO:0005634">
    <property type="term" value="C:nucleus"/>
    <property type="evidence" value="ECO:0007669"/>
    <property type="project" value="TreeGrafter"/>
</dbReference>
<keyword evidence="8" id="KW-0460">Magnesium</keyword>
<dbReference type="EC" id="2.1.1.386" evidence="11"/>
<dbReference type="InterPro" id="IPR026610">
    <property type="entry name" value="Hen1"/>
</dbReference>
<dbReference type="GO" id="GO:0090486">
    <property type="term" value="F:small RNA 2'-O-methyltransferase activity"/>
    <property type="evidence" value="ECO:0007669"/>
    <property type="project" value="UniProtKB-EC"/>
</dbReference>
<evidence type="ECO:0000256" key="11">
    <source>
        <dbReference type="ARBA" id="ARBA00035025"/>
    </source>
</evidence>
<evidence type="ECO:0000256" key="12">
    <source>
        <dbReference type="ARBA" id="ARBA00048418"/>
    </source>
</evidence>
<keyword evidence="6" id="KW-0949">S-adenosyl-L-methionine</keyword>
<evidence type="ECO:0000256" key="2">
    <source>
        <dbReference type="ARBA" id="ARBA00009026"/>
    </source>
</evidence>
<keyword evidence="7" id="KW-0479">Metal-binding</keyword>
<reference evidence="13" key="1">
    <citation type="submission" date="2016-02" db="EMBL/GenBank/DDBJ databases">
        <title>RNAseq analyses of the midgut from blood- or serum-fed Ixodes ricinus ticks.</title>
        <authorList>
            <person name="Perner J."/>
            <person name="Provaznik J."/>
            <person name="Schrenkova J."/>
            <person name="Urbanova V."/>
            <person name="Ribeiro J.M."/>
            <person name="Kopacek P."/>
        </authorList>
    </citation>
    <scope>NUCLEOTIDE SEQUENCE</scope>
    <source>
        <tissue evidence="13">Gut</tissue>
    </source>
</reference>
<dbReference type="GO" id="GO:0034587">
    <property type="term" value="P:piRNA processing"/>
    <property type="evidence" value="ECO:0007669"/>
    <property type="project" value="TreeGrafter"/>
</dbReference>
<comment type="catalytic activity">
    <reaction evidence="12">
        <text>small RNA 3'-end nucleotide + S-adenosyl-L-methionine = small RNA 3'-end 2'-O-methylnucleotide + S-adenosyl-L-homocysteine + H(+)</text>
        <dbReference type="Rhea" id="RHEA:37887"/>
        <dbReference type="Rhea" id="RHEA-COMP:10415"/>
        <dbReference type="Rhea" id="RHEA-COMP:10416"/>
        <dbReference type="ChEBI" id="CHEBI:15378"/>
        <dbReference type="ChEBI" id="CHEBI:57856"/>
        <dbReference type="ChEBI" id="CHEBI:59789"/>
        <dbReference type="ChEBI" id="CHEBI:74896"/>
        <dbReference type="ChEBI" id="CHEBI:74898"/>
        <dbReference type="EC" id="2.1.1.386"/>
    </reaction>
</comment>
<comment type="similarity">
    <text evidence="2">Belongs to the methyltransferase superfamily. HEN1 family.</text>
</comment>
<evidence type="ECO:0000256" key="10">
    <source>
        <dbReference type="ARBA" id="ARBA00023158"/>
    </source>
</evidence>
<dbReference type="Pfam" id="PF13489">
    <property type="entry name" value="Methyltransf_23"/>
    <property type="match status" value="1"/>
</dbReference>
<proteinExistence type="evidence at transcript level"/>
<dbReference type="GO" id="GO:0030422">
    <property type="term" value="P:siRNA processing"/>
    <property type="evidence" value="ECO:0007669"/>
    <property type="project" value="TreeGrafter"/>
</dbReference>
<dbReference type="GO" id="GO:0003723">
    <property type="term" value="F:RNA binding"/>
    <property type="evidence" value="ECO:0007669"/>
    <property type="project" value="UniProtKB-KW"/>
</dbReference>
<evidence type="ECO:0000256" key="3">
    <source>
        <dbReference type="ARBA" id="ARBA00021330"/>
    </source>
</evidence>
<keyword evidence="10" id="KW-0943">RNA-mediated gene silencing</keyword>
<accession>A0A131XWR4</accession>
<organism evidence="13">
    <name type="scientific">Ixodes ricinus</name>
    <name type="common">Common tick</name>
    <name type="synonym">Acarus ricinus</name>
    <dbReference type="NCBI Taxonomy" id="34613"/>
    <lineage>
        <taxon>Eukaryota</taxon>
        <taxon>Metazoa</taxon>
        <taxon>Ecdysozoa</taxon>
        <taxon>Arthropoda</taxon>
        <taxon>Chelicerata</taxon>
        <taxon>Arachnida</taxon>
        <taxon>Acari</taxon>
        <taxon>Parasitiformes</taxon>
        <taxon>Ixodida</taxon>
        <taxon>Ixodoidea</taxon>
        <taxon>Ixodidae</taxon>
        <taxon>Ixodinae</taxon>
        <taxon>Ixodes</taxon>
    </lineage>
</organism>
<sequence>MQLCETPLGTEPPLDVNKNTLLGEEVEECSRIRFDPPVGIQRYIAVSQILSEDDSVQRVVDFGCSTGQFFRYLKKIEHLRHFAAVDISYGCLEGACHVARPLVWDCIHKRAHSLTARFYRGSVADQDPRLRGFDGVTCIELVEHLHQDDLKKLPGTIFGFVRPKVAVITTPNRDFNVVFPELRGMRHWDHKFEWSRAEFQSWCSGILDAHPGYSVEYTGVGDAPSGEFPGIGHCSQIAIFRKISNDKDLETSSPELPVYELISETVHPGRED</sequence>
<evidence type="ECO:0000256" key="7">
    <source>
        <dbReference type="ARBA" id="ARBA00022723"/>
    </source>
</evidence>
<dbReference type="GO" id="GO:0001510">
    <property type="term" value="P:RNA methylation"/>
    <property type="evidence" value="ECO:0007669"/>
    <property type="project" value="InterPro"/>
</dbReference>
<comment type="cofactor">
    <cofactor evidence="1">
        <name>Mg(2+)</name>
        <dbReference type="ChEBI" id="CHEBI:18420"/>
    </cofactor>
</comment>
<dbReference type="AlphaFoldDB" id="A0A131XWR4"/>
<keyword evidence="5" id="KW-0808">Transferase</keyword>
<dbReference type="EMBL" id="GEFM01005775">
    <property type="protein sequence ID" value="JAP70021.1"/>
    <property type="molecule type" value="mRNA"/>
</dbReference>
<dbReference type="PANTHER" id="PTHR21404">
    <property type="entry name" value="HEN1"/>
    <property type="match status" value="1"/>
</dbReference>